<dbReference type="NCBIfam" id="TIGR03654">
    <property type="entry name" value="L6_bact"/>
    <property type="match status" value="1"/>
</dbReference>
<comment type="subunit">
    <text evidence="4">Part of the 50S ribosomal subunit.</text>
</comment>
<dbReference type="Gene3D" id="3.90.930.12">
    <property type="entry name" value="Ribosomal protein L6, alpha-beta domain"/>
    <property type="match status" value="2"/>
</dbReference>
<dbReference type="GO" id="GO:0003735">
    <property type="term" value="F:structural constituent of ribosome"/>
    <property type="evidence" value="ECO:0007669"/>
    <property type="project" value="UniProtKB-UniRule"/>
</dbReference>
<organism evidence="8 9">
    <name type="scientific">Candidatus Schekmanbacteria bacterium RIFCSPLOWO2_12_FULL_38_15</name>
    <dbReference type="NCBI Taxonomy" id="1817883"/>
    <lineage>
        <taxon>Bacteria</taxon>
        <taxon>Candidatus Schekmaniibacteriota</taxon>
    </lineage>
</organism>
<keyword evidence="2 4" id="KW-0689">Ribosomal protein</keyword>
<reference evidence="8 9" key="1">
    <citation type="journal article" date="2016" name="Nat. Commun.">
        <title>Thousands of microbial genomes shed light on interconnected biogeochemical processes in an aquifer system.</title>
        <authorList>
            <person name="Anantharaman K."/>
            <person name="Brown C.T."/>
            <person name="Hug L.A."/>
            <person name="Sharon I."/>
            <person name="Castelle C.J."/>
            <person name="Probst A.J."/>
            <person name="Thomas B.C."/>
            <person name="Singh A."/>
            <person name="Wilkins M.J."/>
            <person name="Karaoz U."/>
            <person name="Brodie E.L."/>
            <person name="Williams K.H."/>
            <person name="Hubbard S.S."/>
            <person name="Banfield J.F."/>
        </authorList>
    </citation>
    <scope>NUCLEOTIDE SEQUENCE [LARGE SCALE GENOMIC DNA]</scope>
</reference>
<dbReference type="PIRSF" id="PIRSF002162">
    <property type="entry name" value="Ribosomal_L6"/>
    <property type="match status" value="1"/>
</dbReference>
<gene>
    <name evidence="4" type="primary">rplF</name>
    <name evidence="8" type="ORF">A3G31_03840</name>
</gene>
<comment type="similarity">
    <text evidence="1 4 5">Belongs to the universal ribosomal protein uL6 family.</text>
</comment>
<dbReference type="PANTHER" id="PTHR11655">
    <property type="entry name" value="60S/50S RIBOSOMAL PROTEIN L6/L9"/>
    <property type="match status" value="1"/>
</dbReference>
<evidence type="ECO:0000256" key="6">
    <source>
        <dbReference type="RuleBase" id="RU003870"/>
    </source>
</evidence>
<evidence type="ECO:0000259" key="7">
    <source>
        <dbReference type="Pfam" id="PF00347"/>
    </source>
</evidence>
<evidence type="ECO:0000256" key="2">
    <source>
        <dbReference type="ARBA" id="ARBA00022980"/>
    </source>
</evidence>
<dbReference type="PANTHER" id="PTHR11655:SF14">
    <property type="entry name" value="LARGE RIBOSOMAL SUBUNIT PROTEIN UL6M"/>
    <property type="match status" value="1"/>
</dbReference>
<dbReference type="PROSITE" id="PS00525">
    <property type="entry name" value="RIBOSOMAL_L6_1"/>
    <property type="match status" value="1"/>
</dbReference>
<feature type="domain" description="Large ribosomal subunit protein uL6 alpha-beta" evidence="7">
    <location>
        <begin position="91"/>
        <end position="164"/>
    </location>
</feature>
<dbReference type="STRING" id="1817883.A3G31_03840"/>
<evidence type="ECO:0000256" key="4">
    <source>
        <dbReference type="HAMAP-Rule" id="MF_01365"/>
    </source>
</evidence>
<accession>A0A1F7SN92</accession>
<dbReference type="FunFam" id="3.90.930.12:FF:000001">
    <property type="entry name" value="50S ribosomal protein L6"/>
    <property type="match status" value="1"/>
</dbReference>
<dbReference type="GO" id="GO:0002181">
    <property type="term" value="P:cytoplasmic translation"/>
    <property type="evidence" value="ECO:0007669"/>
    <property type="project" value="TreeGrafter"/>
</dbReference>
<dbReference type="InterPro" id="IPR020040">
    <property type="entry name" value="Ribosomal_uL6_a/b-dom"/>
</dbReference>
<dbReference type="PRINTS" id="PR00059">
    <property type="entry name" value="RIBOSOMALL6"/>
</dbReference>
<protein>
    <recommendedName>
        <fullName evidence="4">Large ribosomal subunit protein uL6</fullName>
    </recommendedName>
</protein>
<dbReference type="InterPro" id="IPR002358">
    <property type="entry name" value="Ribosomal_uL6_CS"/>
</dbReference>
<evidence type="ECO:0000313" key="9">
    <source>
        <dbReference type="Proteomes" id="UP000178082"/>
    </source>
</evidence>
<dbReference type="Pfam" id="PF00347">
    <property type="entry name" value="Ribosomal_L6"/>
    <property type="match status" value="2"/>
</dbReference>
<dbReference type="AlphaFoldDB" id="A0A1F7SN92"/>
<comment type="caution">
    <text evidence="8">The sequence shown here is derived from an EMBL/GenBank/DDBJ whole genome shotgun (WGS) entry which is preliminary data.</text>
</comment>
<comment type="function">
    <text evidence="4 6">This protein binds to the 23S rRNA, and is important in its secondary structure. It is located near the subunit interface in the base of the L7/L12 stalk, and near the tRNA binding site of the peptidyltransferase center.</text>
</comment>
<dbReference type="Proteomes" id="UP000178082">
    <property type="component" value="Unassembled WGS sequence"/>
</dbReference>
<keyword evidence="4 6" id="KW-0694">RNA-binding</keyword>
<proteinExistence type="inferred from homology"/>
<dbReference type="EMBL" id="MGDI01000009">
    <property type="protein sequence ID" value="OGL54674.1"/>
    <property type="molecule type" value="Genomic_DNA"/>
</dbReference>
<evidence type="ECO:0000256" key="1">
    <source>
        <dbReference type="ARBA" id="ARBA00009356"/>
    </source>
</evidence>
<dbReference type="InterPro" id="IPR019906">
    <property type="entry name" value="Ribosomal_uL6_bac-type"/>
</dbReference>
<dbReference type="GO" id="GO:0022625">
    <property type="term" value="C:cytosolic large ribosomal subunit"/>
    <property type="evidence" value="ECO:0007669"/>
    <property type="project" value="UniProtKB-UniRule"/>
</dbReference>
<dbReference type="InterPro" id="IPR000702">
    <property type="entry name" value="Ribosomal_uL6-like"/>
</dbReference>
<keyword evidence="3 4" id="KW-0687">Ribonucleoprotein</keyword>
<feature type="domain" description="Large ribosomal subunit protein uL6 alpha-beta" evidence="7">
    <location>
        <begin position="12"/>
        <end position="82"/>
    </location>
</feature>
<dbReference type="InterPro" id="IPR036789">
    <property type="entry name" value="Ribosomal_uL6-like_a/b-dom_sf"/>
</dbReference>
<dbReference type="GO" id="GO:0019843">
    <property type="term" value="F:rRNA binding"/>
    <property type="evidence" value="ECO:0007669"/>
    <property type="project" value="UniProtKB-UniRule"/>
</dbReference>
<dbReference type="SUPFAM" id="SSF56053">
    <property type="entry name" value="Ribosomal protein L6"/>
    <property type="match status" value="2"/>
</dbReference>
<evidence type="ECO:0000256" key="3">
    <source>
        <dbReference type="ARBA" id="ARBA00023274"/>
    </source>
</evidence>
<evidence type="ECO:0000256" key="5">
    <source>
        <dbReference type="RuleBase" id="RU003869"/>
    </source>
</evidence>
<keyword evidence="4 6" id="KW-0699">rRNA-binding</keyword>
<name>A0A1F7SN92_9BACT</name>
<sequence length="178" mass="19453">MSRVGKKVIVYPKEVTIGISKDRIDVQGPLGKLSCEIPSKIKIEKNSEGLSITLLSQERTDKPIHGLLRSLVNNMVTGVVKGFQKKLEIRGVGYKAQIQGGKLVLNLGFSHPVVYEIPAGMKIDVEKQTELTIKGADKQLVGQIAAEIRGFFPPEPYKGKGIRYIDEVVKTKVGKTGA</sequence>
<evidence type="ECO:0000313" key="8">
    <source>
        <dbReference type="EMBL" id="OGL54674.1"/>
    </source>
</evidence>
<dbReference type="HAMAP" id="MF_01365_B">
    <property type="entry name" value="Ribosomal_uL6_B"/>
    <property type="match status" value="1"/>
</dbReference>